<protein>
    <submittedName>
        <fullName evidence="2">Glutathione S-transferase N-terminal domain-containing protein</fullName>
    </submittedName>
</protein>
<dbReference type="RefSeq" id="WP_256030435.1">
    <property type="nucleotide sequence ID" value="NZ_JAHLKM010000024.1"/>
</dbReference>
<comment type="caution">
    <text evidence="2">The sequence shown here is derived from an EMBL/GenBank/DDBJ whole genome shotgun (WGS) entry which is preliminary data.</text>
</comment>
<dbReference type="Pfam" id="PF13417">
    <property type="entry name" value="GST_N_3"/>
    <property type="match status" value="1"/>
</dbReference>
<sequence>MTITFYRLEGCPFCEDVLARLEELDVPFDSVRVEGLHSERDTVKAVTGQRQVPAIVDDAYGVSMSQSVRIIEYLETTYGDADPTGAVDG</sequence>
<dbReference type="EMBL" id="JAHLKM010000024">
    <property type="protein sequence ID" value="MCQ4334399.1"/>
    <property type="molecule type" value="Genomic_DNA"/>
</dbReference>
<proteinExistence type="predicted"/>
<reference evidence="2" key="1">
    <citation type="journal article" date="2023" name="Front. Microbiol.">
        <title>Genomic-based phylogenetic and metabolic analyses of the genus Natronomonas, and description of Natronomonas aquatica sp. nov.</title>
        <authorList>
            <person name="Garcia-Roldan A."/>
            <person name="Duran-Viseras A."/>
            <person name="de la Haba R.R."/>
            <person name="Corral P."/>
            <person name="Sanchez-Porro C."/>
            <person name="Ventosa A."/>
        </authorList>
    </citation>
    <scope>NUCLEOTIDE SEQUENCE</scope>
    <source>
        <strain evidence="2">F2-12</strain>
    </source>
</reference>
<dbReference type="PANTHER" id="PTHR45288">
    <property type="entry name" value="THIOREDOXIN FAMILY PROTEIN"/>
    <property type="match status" value="1"/>
</dbReference>
<gene>
    <name evidence="2" type="ORF">KM295_13120</name>
</gene>
<evidence type="ECO:0000259" key="1">
    <source>
        <dbReference type="PROSITE" id="PS50404"/>
    </source>
</evidence>
<dbReference type="Proteomes" id="UP001139494">
    <property type="component" value="Unassembled WGS sequence"/>
</dbReference>
<dbReference type="SUPFAM" id="SSF52833">
    <property type="entry name" value="Thioredoxin-like"/>
    <property type="match status" value="1"/>
</dbReference>
<organism evidence="2 3">
    <name type="scientific">Natronomonas aquatica</name>
    <dbReference type="NCBI Taxonomy" id="2841590"/>
    <lineage>
        <taxon>Archaea</taxon>
        <taxon>Methanobacteriati</taxon>
        <taxon>Methanobacteriota</taxon>
        <taxon>Stenosarchaea group</taxon>
        <taxon>Halobacteria</taxon>
        <taxon>Halobacteriales</taxon>
        <taxon>Natronomonadaceae</taxon>
        <taxon>Natronomonas</taxon>
    </lineage>
</organism>
<name>A0A9R1CSH5_9EURY</name>
<keyword evidence="3" id="KW-1185">Reference proteome</keyword>
<dbReference type="PANTHER" id="PTHR45288:SF1">
    <property type="entry name" value="THIOREDOXIN FAMILY PROTEIN"/>
    <property type="match status" value="1"/>
</dbReference>
<dbReference type="InterPro" id="IPR036249">
    <property type="entry name" value="Thioredoxin-like_sf"/>
</dbReference>
<dbReference type="AlphaFoldDB" id="A0A9R1CSH5"/>
<dbReference type="CDD" id="cd00570">
    <property type="entry name" value="GST_N_family"/>
    <property type="match status" value="1"/>
</dbReference>
<dbReference type="Gene3D" id="3.40.30.10">
    <property type="entry name" value="Glutaredoxin"/>
    <property type="match status" value="1"/>
</dbReference>
<feature type="domain" description="GST N-terminal" evidence="1">
    <location>
        <begin position="1"/>
        <end position="82"/>
    </location>
</feature>
<dbReference type="InterPro" id="IPR004045">
    <property type="entry name" value="Glutathione_S-Trfase_N"/>
</dbReference>
<evidence type="ECO:0000313" key="3">
    <source>
        <dbReference type="Proteomes" id="UP001139494"/>
    </source>
</evidence>
<dbReference type="PROSITE" id="PS51354">
    <property type="entry name" value="GLUTAREDOXIN_2"/>
    <property type="match status" value="1"/>
</dbReference>
<dbReference type="PROSITE" id="PS50404">
    <property type="entry name" value="GST_NTER"/>
    <property type="match status" value="1"/>
</dbReference>
<evidence type="ECO:0000313" key="2">
    <source>
        <dbReference type="EMBL" id="MCQ4334399.1"/>
    </source>
</evidence>
<accession>A0A9R1CSH5</accession>